<name>A0ABM1ZTQ7_AEDAL</name>
<dbReference type="Pfam" id="PF00685">
    <property type="entry name" value="Sulfotransfer_1"/>
    <property type="match status" value="1"/>
</dbReference>
<evidence type="ECO:0000256" key="1">
    <source>
        <dbReference type="ARBA" id="ARBA00005771"/>
    </source>
</evidence>
<dbReference type="Proteomes" id="UP000069940">
    <property type="component" value="Unassembled WGS sequence"/>
</dbReference>
<feature type="domain" description="Sulfotransferase" evidence="3">
    <location>
        <begin position="67"/>
        <end position="320"/>
    </location>
</feature>
<dbReference type="Gene3D" id="3.40.50.300">
    <property type="entry name" value="P-loop containing nucleotide triphosphate hydrolases"/>
    <property type="match status" value="1"/>
</dbReference>
<dbReference type="InterPro" id="IPR027417">
    <property type="entry name" value="P-loop_NTPase"/>
</dbReference>
<reference evidence="5" key="1">
    <citation type="journal article" date="2015" name="Proc. Natl. Acad. Sci. U.S.A.">
        <title>Genome sequence of the Asian Tiger mosquito, Aedes albopictus, reveals insights into its biology, genetics, and evolution.</title>
        <authorList>
            <person name="Chen X.G."/>
            <person name="Jiang X."/>
            <person name="Gu J."/>
            <person name="Xu M."/>
            <person name="Wu Y."/>
            <person name="Deng Y."/>
            <person name="Zhang C."/>
            <person name="Bonizzoni M."/>
            <person name="Dermauw W."/>
            <person name="Vontas J."/>
            <person name="Armbruster P."/>
            <person name="Huang X."/>
            <person name="Yang Y."/>
            <person name="Zhang H."/>
            <person name="He W."/>
            <person name="Peng H."/>
            <person name="Liu Y."/>
            <person name="Wu K."/>
            <person name="Chen J."/>
            <person name="Lirakis M."/>
            <person name="Topalis P."/>
            <person name="Van Leeuwen T."/>
            <person name="Hall A.B."/>
            <person name="Jiang X."/>
            <person name="Thorpe C."/>
            <person name="Mueller R.L."/>
            <person name="Sun C."/>
            <person name="Waterhouse R.M."/>
            <person name="Yan G."/>
            <person name="Tu Z.J."/>
            <person name="Fang X."/>
            <person name="James A.A."/>
        </authorList>
    </citation>
    <scope>NUCLEOTIDE SEQUENCE [LARGE SCALE GENOMIC DNA]</scope>
    <source>
        <strain evidence="5">Foshan</strain>
    </source>
</reference>
<dbReference type="PANTHER" id="PTHR11783">
    <property type="entry name" value="SULFOTRANSFERASE SULT"/>
    <property type="match status" value="1"/>
</dbReference>
<dbReference type="GeneID" id="109425991"/>
<dbReference type="SUPFAM" id="SSF52540">
    <property type="entry name" value="P-loop containing nucleoside triphosphate hydrolases"/>
    <property type="match status" value="1"/>
</dbReference>
<evidence type="ECO:0000313" key="5">
    <source>
        <dbReference type="Proteomes" id="UP000069940"/>
    </source>
</evidence>
<sequence>MFRYNLLDHNEVKRFETPYNENFMEVHLEDTSVNPSGNQCWQPVHCIMPSKYRLHADRIRNLPVYEDDVWIVTFPKAGTTWTQEMVWLIDHDLDYNTASSVNLTERSVFLEVGAFVSNIDVPDTITQVEQLKRPRHIKSHLPLALLPKQLWTVKPKIIYTARNPKDVTTSFMHHYKYLHGYEGSQKDFLDGILADKIIYCPQIKHATEFWDVCHREHVLFLHYEDMKRNLAKVIQDVCNFFGKTFTSSQLAELKQHLMFDTMKENKSANNQILVTQFQAALGVPNDFKFMRKGQVGGYKDELPVAFVNKLNDFVRNELHGKEFKYRE</sequence>
<dbReference type="InterPro" id="IPR000863">
    <property type="entry name" value="Sulfotransferase_dom"/>
</dbReference>
<dbReference type="EnsemblMetazoa" id="AALFPA23_021579.R31918">
    <property type="protein sequence ID" value="AALFPA23_021579.P31918"/>
    <property type="gene ID" value="AALFPA23_021579"/>
</dbReference>
<evidence type="ECO:0000313" key="4">
    <source>
        <dbReference type="EnsemblMetazoa" id="AALFPA23_021579.P31918"/>
    </source>
</evidence>
<reference evidence="4" key="2">
    <citation type="submission" date="2025-05" db="UniProtKB">
        <authorList>
            <consortium name="EnsemblMetazoa"/>
        </authorList>
    </citation>
    <scope>IDENTIFICATION</scope>
    <source>
        <strain evidence="4">Foshan</strain>
    </source>
</reference>
<proteinExistence type="inferred from homology"/>
<comment type="similarity">
    <text evidence="1">Belongs to the sulfotransferase 1 family.</text>
</comment>
<keyword evidence="5" id="KW-1185">Reference proteome</keyword>
<evidence type="ECO:0000256" key="2">
    <source>
        <dbReference type="ARBA" id="ARBA00022679"/>
    </source>
</evidence>
<protein>
    <recommendedName>
        <fullName evidence="3">Sulfotransferase domain-containing protein</fullName>
    </recommendedName>
</protein>
<accession>A0ABM1ZTQ7</accession>
<keyword evidence="2" id="KW-0808">Transferase</keyword>
<evidence type="ECO:0000259" key="3">
    <source>
        <dbReference type="Pfam" id="PF00685"/>
    </source>
</evidence>
<dbReference type="RefSeq" id="XP_062712562.1">
    <property type="nucleotide sequence ID" value="XM_062856578.1"/>
</dbReference>
<organism evidence="4 5">
    <name type="scientific">Aedes albopictus</name>
    <name type="common">Asian tiger mosquito</name>
    <name type="synonym">Stegomyia albopicta</name>
    <dbReference type="NCBI Taxonomy" id="7160"/>
    <lineage>
        <taxon>Eukaryota</taxon>
        <taxon>Metazoa</taxon>
        <taxon>Ecdysozoa</taxon>
        <taxon>Arthropoda</taxon>
        <taxon>Hexapoda</taxon>
        <taxon>Insecta</taxon>
        <taxon>Pterygota</taxon>
        <taxon>Neoptera</taxon>
        <taxon>Endopterygota</taxon>
        <taxon>Diptera</taxon>
        <taxon>Nematocera</taxon>
        <taxon>Culicoidea</taxon>
        <taxon>Culicidae</taxon>
        <taxon>Culicinae</taxon>
        <taxon>Aedini</taxon>
        <taxon>Aedes</taxon>
        <taxon>Stegomyia</taxon>
    </lineage>
</organism>